<name>A0ABP5F0K7_9ACTN</name>
<organism evidence="5 6">
    <name type="scientific">Nocardiopsis rhodophaea</name>
    <dbReference type="NCBI Taxonomy" id="280238"/>
    <lineage>
        <taxon>Bacteria</taxon>
        <taxon>Bacillati</taxon>
        <taxon>Actinomycetota</taxon>
        <taxon>Actinomycetes</taxon>
        <taxon>Streptosporangiales</taxon>
        <taxon>Nocardiopsidaceae</taxon>
        <taxon>Nocardiopsis</taxon>
    </lineage>
</organism>
<comment type="similarity">
    <text evidence="3">Belongs to the N(4)/N(6)-methyltransferase family.</text>
</comment>
<evidence type="ECO:0000256" key="3">
    <source>
        <dbReference type="RuleBase" id="RU362026"/>
    </source>
</evidence>
<evidence type="ECO:0000313" key="5">
    <source>
        <dbReference type="EMBL" id="GAA2011213.1"/>
    </source>
</evidence>
<dbReference type="InterPro" id="IPR001091">
    <property type="entry name" value="RM_Methyltransferase"/>
</dbReference>
<evidence type="ECO:0000256" key="2">
    <source>
        <dbReference type="ARBA" id="ARBA00022679"/>
    </source>
</evidence>
<protein>
    <recommendedName>
        <fullName evidence="3">Methyltransferase</fullName>
        <ecNumber evidence="3">2.1.1.-</ecNumber>
    </recommendedName>
</protein>
<gene>
    <name evidence="5" type="ORF">GCM10009799_44340</name>
</gene>
<reference evidence="6" key="1">
    <citation type="journal article" date="2019" name="Int. J. Syst. Evol. Microbiol.">
        <title>The Global Catalogue of Microorganisms (GCM) 10K type strain sequencing project: providing services to taxonomists for standard genome sequencing and annotation.</title>
        <authorList>
            <consortium name="The Broad Institute Genomics Platform"/>
            <consortium name="The Broad Institute Genome Sequencing Center for Infectious Disease"/>
            <person name="Wu L."/>
            <person name="Ma J."/>
        </authorList>
    </citation>
    <scope>NUCLEOTIDE SEQUENCE [LARGE SCALE GENOMIC DNA]</scope>
    <source>
        <strain evidence="6">JCM 15313</strain>
    </source>
</reference>
<accession>A0ABP5F0K7</accession>
<comment type="caution">
    <text evidence="5">The sequence shown here is derived from an EMBL/GenBank/DDBJ whole genome shotgun (WGS) entry which is preliminary data.</text>
</comment>
<sequence length="260" mass="27042">MLPAIARHAITAYTRPGGGVLDPLCGIGTTLVEAAHLGREALGVELEAKWASIARVNLELAAVQGADGVGEVHAGDAREVAGELASGAWAGKASLLLTSPPYGAMTHGLVRSRRDGAEKVERWSHTYNRTRNRAESRLSAPGGPAEVVHADPGHVPPAARTGAVVAGTAHPYRMQGKLVDFPGQVSQAAVRAGLVPHEKCVALLCALRDGGVVSRASFFQLIETQRLRAKGLGVQVIQHEDVLIFINPGPAPEVALGAVA</sequence>
<dbReference type="EMBL" id="BAAAPC010000022">
    <property type="protein sequence ID" value="GAA2011213.1"/>
    <property type="molecule type" value="Genomic_DNA"/>
</dbReference>
<dbReference type="Gene3D" id="3.40.50.150">
    <property type="entry name" value="Vaccinia Virus protein VP39"/>
    <property type="match status" value="1"/>
</dbReference>
<keyword evidence="6" id="KW-1185">Reference proteome</keyword>
<dbReference type="EC" id="2.1.1.-" evidence="3"/>
<dbReference type="PRINTS" id="PR00508">
    <property type="entry name" value="S21N4MTFRASE"/>
</dbReference>
<keyword evidence="1" id="KW-0489">Methyltransferase</keyword>
<dbReference type="Pfam" id="PF01555">
    <property type="entry name" value="N6_N4_Mtase"/>
    <property type="match status" value="1"/>
</dbReference>
<dbReference type="InterPro" id="IPR029063">
    <property type="entry name" value="SAM-dependent_MTases_sf"/>
</dbReference>
<feature type="domain" description="DNA methylase N-4/N-6" evidence="4">
    <location>
        <begin position="4"/>
        <end position="54"/>
    </location>
</feature>
<proteinExistence type="inferred from homology"/>
<dbReference type="RefSeq" id="WP_344164931.1">
    <property type="nucleotide sequence ID" value="NZ_BAAAPC010000022.1"/>
</dbReference>
<dbReference type="SUPFAM" id="SSF53335">
    <property type="entry name" value="S-adenosyl-L-methionine-dependent methyltransferases"/>
    <property type="match status" value="1"/>
</dbReference>
<dbReference type="Proteomes" id="UP001501585">
    <property type="component" value="Unassembled WGS sequence"/>
</dbReference>
<evidence type="ECO:0000313" key="6">
    <source>
        <dbReference type="Proteomes" id="UP001501585"/>
    </source>
</evidence>
<dbReference type="InterPro" id="IPR002941">
    <property type="entry name" value="DNA_methylase_N4/N6"/>
</dbReference>
<evidence type="ECO:0000256" key="1">
    <source>
        <dbReference type="ARBA" id="ARBA00022603"/>
    </source>
</evidence>
<evidence type="ECO:0000259" key="4">
    <source>
        <dbReference type="Pfam" id="PF01555"/>
    </source>
</evidence>
<keyword evidence="2" id="KW-0808">Transferase</keyword>